<dbReference type="GO" id="GO:0030255">
    <property type="term" value="P:protein secretion by the type IV secretion system"/>
    <property type="evidence" value="ECO:0007669"/>
    <property type="project" value="InterPro"/>
</dbReference>
<dbReference type="OrthoDB" id="5320201at2"/>
<dbReference type="KEGG" id="hty:BN2458_PEG1716"/>
<protein>
    <submittedName>
        <fullName evidence="6">Inner membrane protein of type IV secretion of T-DNA complex, VirB6</fullName>
    </submittedName>
</protein>
<keyword evidence="4 5" id="KW-0472">Membrane</keyword>
<dbReference type="EMBL" id="LN907858">
    <property type="protein sequence ID" value="CUU40599.1"/>
    <property type="molecule type" value="Genomic_DNA"/>
</dbReference>
<comment type="subcellular location">
    <subcellularLocation>
        <location evidence="1">Membrane</location>
        <topology evidence="1">Multi-pass membrane protein</topology>
    </subcellularLocation>
</comment>
<proteinExistence type="predicted"/>
<keyword evidence="3 5" id="KW-1133">Transmembrane helix</keyword>
<evidence type="ECO:0000313" key="9">
    <source>
        <dbReference type="Proteomes" id="UP000064525"/>
    </source>
</evidence>
<gene>
    <name evidence="6" type="ORF">BN2458_PEG1716</name>
    <name evidence="7" type="ORF">LS75_002850</name>
</gene>
<dbReference type="AlphaFoldDB" id="A0A099UFF2"/>
<feature type="transmembrane region" description="Helical" evidence="5">
    <location>
        <begin position="34"/>
        <end position="53"/>
    </location>
</feature>
<feature type="transmembrane region" description="Helical" evidence="5">
    <location>
        <begin position="167"/>
        <end position="184"/>
    </location>
</feature>
<evidence type="ECO:0000256" key="5">
    <source>
        <dbReference type="SAM" id="Phobius"/>
    </source>
</evidence>
<organism evidence="6 9">
    <name type="scientific">Helicobacter typhlonius</name>
    <dbReference type="NCBI Taxonomy" id="76936"/>
    <lineage>
        <taxon>Bacteria</taxon>
        <taxon>Pseudomonadati</taxon>
        <taxon>Campylobacterota</taxon>
        <taxon>Epsilonproteobacteria</taxon>
        <taxon>Campylobacterales</taxon>
        <taxon>Helicobacteraceae</taxon>
        <taxon>Helicobacter</taxon>
    </lineage>
</organism>
<dbReference type="STRING" id="76936.BN2458_PEG1716"/>
<reference evidence="6" key="2">
    <citation type="submission" date="2015-11" db="EMBL/GenBank/DDBJ databases">
        <authorList>
            <person name="Zhang Y."/>
            <person name="Guo Z."/>
        </authorList>
    </citation>
    <scope>NUCLEOTIDE SEQUENCE</scope>
    <source>
        <strain evidence="6">1</strain>
    </source>
</reference>
<accession>A0A099UFF2</accession>
<dbReference type="Pfam" id="PF04610">
    <property type="entry name" value="TrbL"/>
    <property type="match status" value="1"/>
</dbReference>
<dbReference type="Proteomes" id="UP000029925">
    <property type="component" value="Unassembled WGS sequence"/>
</dbReference>
<dbReference type="EMBL" id="JRPF02000002">
    <property type="protein sequence ID" value="TLD79247.1"/>
    <property type="molecule type" value="Genomic_DNA"/>
</dbReference>
<feature type="transmembrane region" description="Helical" evidence="5">
    <location>
        <begin position="196"/>
        <end position="215"/>
    </location>
</feature>
<keyword evidence="8" id="KW-1185">Reference proteome</keyword>
<reference evidence="7 8" key="1">
    <citation type="journal article" date="2014" name="Genome Announc.">
        <title>Draft genome sequences of eight enterohepatic helicobacter species isolated from both laboratory and wild rodents.</title>
        <authorList>
            <person name="Sheh A."/>
            <person name="Shen Z."/>
            <person name="Fox J.G."/>
        </authorList>
    </citation>
    <scope>NUCLEOTIDE SEQUENCE [LARGE SCALE GENOMIC DNA]</scope>
    <source>
        <strain evidence="7 8">MIT 98-6810</strain>
    </source>
</reference>
<sequence>MADSSQMFTGIGYTIENLLSNLQQMSLNNKMQQLQLIVSAIITLSIMYKGYMVLAGKSQDPIRELVWDLGRKAFILSFAMGAGVWLNYSIEAVKGIYEWAGGGIGFYQQLDGLVDAVLKYMASLWKESGMSAGKTIMAAFMIVIVGICFVAICFELFFSIIACSVSNTFLIIVLPLALFCLMWNQTKQVFTQWCQLLLSNTFTLLFLFMFMSFCQSVLEQVFSLEALKEFDLKNILLQTLEVTLMCFVLVQIIKVIKSLAQNLAQVSLDSAMSGVGASQVAGAVVGGATRGINKAAIGGIGGLTGKSVGSAMEKGGLAGVAGNLATSGMVGGIGVAATGAKMAASAGKALLSKMRG</sequence>
<evidence type="ECO:0000256" key="2">
    <source>
        <dbReference type="ARBA" id="ARBA00022692"/>
    </source>
</evidence>
<evidence type="ECO:0000256" key="4">
    <source>
        <dbReference type="ARBA" id="ARBA00023136"/>
    </source>
</evidence>
<dbReference type="Proteomes" id="UP000064525">
    <property type="component" value="Chromosome I"/>
</dbReference>
<dbReference type="PATRIC" id="fig|76936.10.peg.1676"/>
<evidence type="ECO:0000313" key="8">
    <source>
        <dbReference type="Proteomes" id="UP000029925"/>
    </source>
</evidence>
<dbReference type="GeneID" id="78151870"/>
<reference evidence="9" key="3">
    <citation type="submission" date="2015-11" db="EMBL/GenBank/DDBJ databases">
        <authorList>
            <person name="Anvar S.Y."/>
        </authorList>
    </citation>
    <scope>NUCLEOTIDE SEQUENCE [LARGE SCALE GENOMIC DNA]</scope>
</reference>
<keyword evidence="2 5" id="KW-0812">Transmembrane</keyword>
<evidence type="ECO:0000256" key="3">
    <source>
        <dbReference type="ARBA" id="ARBA00022989"/>
    </source>
</evidence>
<feature type="transmembrane region" description="Helical" evidence="5">
    <location>
        <begin position="235"/>
        <end position="253"/>
    </location>
</feature>
<dbReference type="InterPro" id="IPR007688">
    <property type="entry name" value="Conjugal_tfr_TrbL/VirB6"/>
</dbReference>
<feature type="transmembrane region" description="Helical" evidence="5">
    <location>
        <begin position="136"/>
        <end position="161"/>
    </location>
</feature>
<dbReference type="RefSeq" id="WP_034327738.1">
    <property type="nucleotide sequence ID" value="NZ_CAJTQN010000003.1"/>
</dbReference>
<name>A0A099UFF2_9HELI</name>
<evidence type="ECO:0000256" key="1">
    <source>
        <dbReference type="ARBA" id="ARBA00004141"/>
    </source>
</evidence>
<feature type="transmembrane region" description="Helical" evidence="5">
    <location>
        <begin position="73"/>
        <end position="90"/>
    </location>
</feature>
<evidence type="ECO:0000313" key="6">
    <source>
        <dbReference type="EMBL" id="CUU40599.1"/>
    </source>
</evidence>
<evidence type="ECO:0000313" key="7">
    <source>
        <dbReference type="EMBL" id="TLD79247.1"/>
    </source>
</evidence>
<dbReference type="GO" id="GO:0016020">
    <property type="term" value="C:membrane"/>
    <property type="evidence" value="ECO:0007669"/>
    <property type="project" value="UniProtKB-SubCell"/>
</dbReference>